<dbReference type="InterPro" id="IPR004883">
    <property type="entry name" value="LOB"/>
</dbReference>
<accession>R0HJ33</accession>
<proteinExistence type="inferred from homology"/>
<sequence length="103" mass="11781">MHTCIEECVFAPYLPGNKPEKYATLSKVFNMSNIAKIVMSIEPSQKQACVDSFCFEAETRIRDPVMGCVGVIRKLERQLQDLKLKLKIAKKELAALQEIHRRN</sequence>
<feature type="coiled-coil region" evidence="2">
    <location>
        <begin position="72"/>
        <end position="99"/>
    </location>
</feature>
<dbReference type="PANTHER" id="PTHR31301">
    <property type="entry name" value="LOB DOMAIN-CONTAINING PROTEIN 4-RELATED"/>
    <property type="match status" value="1"/>
</dbReference>
<dbReference type="AlphaFoldDB" id="R0HJ33"/>
<evidence type="ECO:0000256" key="1">
    <source>
        <dbReference type="ARBA" id="ARBA00005474"/>
    </source>
</evidence>
<comment type="similarity">
    <text evidence="1">Belongs to the LOB domain-containing protein family.</text>
</comment>
<feature type="non-terminal residue" evidence="4">
    <location>
        <position position="103"/>
    </location>
</feature>
<evidence type="ECO:0000313" key="4">
    <source>
        <dbReference type="EMBL" id="EOA25215.1"/>
    </source>
</evidence>
<feature type="domain" description="LOB" evidence="3">
    <location>
        <begin position="1"/>
        <end position="93"/>
    </location>
</feature>
<dbReference type="EMBL" id="KB870809">
    <property type="protein sequence ID" value="EOA25215.1"/>
    <property type="molecule type" value="Genomic_DNA"/>
</dbReference>
<dbReference type="PROSITE" id="PS50891">
    <property type="entry name" value="LOB"/>
    <property type="match status" value="1"/>
</dbReference>
<dbReference type="PANTHER" id="PTHR31301:SF131">
    <property type="entry name" value="LOB DOMAIN-CONTAINING PROTEIN 28"/>
    <property type="match status" value="1"/>
</dbReference>
<organism evidence="4 5">
    <name type="scientific">Capsella rubella</name>
    <dbReference type="NCBI Taxonomy" id="81985"/>
    <lineage>
        <taxon>Eukaryota</taxon>
        <taxon>Viridiplantae</taxon>
        <taxon>Streptophyta</taxon>
        <taxon>Embryophyta</taxon>
        <taxon>Tracheophyta</taxon>
        <taxon>Spermatophyta</taxon>
        <taxon>Magnoliopsida</taxon>
        <taxon>eudicotyledons</taxon>
        <taxon>Gunneridae</taxon>
        <taxon>Pentapetalae</taxon>
        <taxon>rosids</taxon>
        <taxon>malvids</taxon>
        <taxon>Brassicales</taxon>
        <taxon>Brassicaceae</taxon>
        <taxon>Camelineae</taxon>
        <taxon>Capsella</taxon>
    </lineage>
</organism>
<keyword evidence="2" id="KW-0175">Coiled coil</keyword>
<dbReference type="Proteomes" id="UP000029121">
    <property type="component" value="Unassembled WGS sequence"/>
</dbReference>
<dbReference type="STRING" id="81985.R0HJ33"/>
<evidence type="ECO:0000259" key="3">
    <source>
        <dbReference type="PROSITE" id="PS50891"/>
    </source>
</evidence>
<reference evidence="5" key="1">
    <citation type="journal article" date="2013" name="Nat. Genet.">
        <title>The Capsella rubella genome and the genomic consequences of rapid mating system evolution.</title>
        <authorList>
            <person name="Slotte T."/>
            <person name="Hazzouri K.M."/>
            <person name="Agren J.A."/>
            <person name="Koenig D."/>
            <person name="Maumus F."/>
            <person name="Guo Y.L."/>
            <person name="Steige K."/>
            <person name="Platts A.E."/>
            <person name="Escobar J.S."/>
            <person name="Newman L.K."/>
            <person name="Wang W."/>
            <person name="Mandakova T."/>
            <person name="Vello E."/>
            <person name="Smith L.M."/>
            <person name="Henz S.R."/>
            <person name="Steffen J."/>
            <person name="Takuno S."/>
            <person name="Brandvain Y."/>
            <person name="Coop G."/>
            <person name="Andolfatto P."/>
            <person name="Hu T.T."/>
            <person name="Blanchette M."/>
            <person name="Clark R.M."/>
            <person name="Quesneville H."/>
            <person name="Nordborg M."/>
            <person name="Gaut B.S."/>
            <person name="Lysak M.A."/>
            <person name="Jenkins J."/>
            <person name="Grimwood J."/>
            <person name="Chapman J."/>
            <person name="Prochnik S."/>
            <person name="Shu S."/>
            <person name="Rokhsar D."/>
            <person name="Schmutz J."/>
            <person name="Weigel D."/>
            <person name="Wright S.I."/>
        </authorList>
    </citation>
    <scope>NUCLEOTIDE SEQUENCE [LARGE SCALE GENOMIC DNA]</scope>
    <source>
        <strain evidence="5">cv. Monte Gargano</strain>
    </source>
</reference>
<keyword evidence="5" id="KW-1185">Reference proteome</keyword>
<evidence type="ECO:0000256" key="2">
    <source>
        <dbReference type="SAM" id="Coils"/>
    </source>
</evidence>
<dbReference type="Pfam" id="PF03195">
    <property type="entry name" value="LOB"/>
    <property type="match status" value="1"/>
</dbReference>
<name>R0HJ33_9BRAS</name>
<gene>
    <name evidence="4" type="ORF">CARUB_v10018528mg</name>
</gene>
<evidence type="ECO:0000313" key="5">
    <source>
        <dbReference type="Proteomes" id="UP000029121"/>
    </source>
</evidence>
<protein>
    <recommendedName>
        <fullName evidence="3">LOB domain-containing protein</fullName>
    </recommendedName>
</protein>